<keyword evidence="2" id="KW-0496">Mitochondrion</keyword>
<dbReference type="EMBL" id="DQ520858">
    <property type="protein sequence ID" value="ABF48149.1"/>
    <property type="molecule type" value="Genomic_DNA"/>
</dbReference>
<geneLocation type="mitochondrion" evidence="2"/>
<dbReference type="AlphaFoldDB" id="Q1HBE4"/>
<evidence type="ECO:0000313" key="2">
    <source>
        <dbReference type="EMBL" id="ABF48149.1"/>
    </source>
</evidence>
<feature type="transmembrane region" description="Helical" evidence="1">
    <location>
        <begin position="6"/>
        <end position="27"/>
    </location>
</feature>
<sequence>MKTLWFYVLIFMTINNPSLVVLSLMALSLNFMWFIKNMYLSLTLYMVSLTYLGGILLLLFYISMLFSNKPYWNIIFLLSLSMLFPCYKWHMLVFSFINANLNCNKFIVMWILLTMLGVLTMINIVLSNLSYTRQVT</sequence>
<feature type="transmembrane region" description="Helical" evidence="1">
    <location>
        <begin position="39"/>
        <end position="62"/>
    </location>
</feature>
<protein>
    <submittedName>
        <fullName evidence="2">NADH dehydrogenase subunit 6</fullName>
    </submittedName>
</protein>
<evidence type="ECO:0000256" key="1">
    <source>
        <dbReference type="SAM" id="Phobius"/>
    </source>
</evidence>
<keyword evidence="1" id="KW-0472">Membrane</keyword>
<reference evidence="2" key="1">
    <citation type="journal article" date="2005" name="J. Nematol.">
        <title>Rolling circle amplification of complete nematode mitochondrial genomes.</title>
        <authorList>
            <person name="Tang S."/>
            <person name="Hyman B."/>
        </authorList>
    </citation>
    <scope>NUCLEOTIDE SEQUENCE</scope>
</reference>
<gene>
    <name evidence="2" type="primary">nad6</name>
</gene>
<organism evidence="2">
    <name type="scientific">Thaumamermis cosgrovei</name>
    <name type="common">Pillbug parasitic nematode</name>
    <dbReference type="NCBI Taxonomy" id="382538"/>
    <lineage>
        <taxon>Eukaryota</taxon>
        <taxon>Metazoa</taxon>
        <taxon>Ecdysozoa</taxon>
        <taxon>Nematoda</taxon>
        <taxon>Enoplea</taxon>
        <taxon>Dorylaimia</taxon>
        <taxon>Mermithida</taxon>
        <taxon>Mermithoidea</taxon>
        <taxon>Mermithidae</taxon>
        <taxon>Thaumamermis</taxon>
    </lineage>
</organism>
<proteinExistence type="predicted"/>
<accession>Q1HBE4</accession>
<reference evidence="2" key="2">
    <citation type="submission" date="2006-04" db="EMBL/GenBank/DDBJ databases">
        <authorList>
            <person name="Tang S."/>
            <person name="Hyman B."/>
        </authorList>
    </citation>
    <scope>NUCLEOTIDE SEQUENCE</scope>
</reference>
<keyword evidence="1" id="KW-1133">Transmembrane helix</keyword>
<keyword evidence="1" id="KW-0812">Transmembrane</keyword>
<feature type="transmembrane region" description="Helical" evidence="1">
    <location>
        <begin position="106"/>
        <end position="126"/>
    </location>
</feature>
<name>Q1HBE4_THACS</name>
<dbReference type="EMBL" id="DQ520857">
    <property type="protein sequence ID" value="ABF48137.1"/>
    <property type="molecule type" value="Genomic_DNA"/>
</dbReference>
<feature type="transmembrane region" description="Helical" evidence="1">
    <location>
        <begin position="74"/>
        <end position="94"/>
    </location>
</feature>